<dbReference type="PANTHER" id="PTHR24418">
    <property type="entry name" value="TYROSINE-PROTEIN KINASE"/>
    <property type="match status" value="1"/>
</dbReference>
<reference evidence="5" key="1">
    <citation type="submission" date="2021-10" db="EMBL/GenBank/DDBJ databases">
        <title>Tropical sea cucumber genome reveals ecological adaptation and Cuvierian tubules defense mechanism.</title>
        <authorList>
            <person name="Chen T."/>
        </authorList>
    </citation>
    <scope>NUCLEOTIDE SEQUENCE</scope>
    <source>
        <strain evidence="5">Nanhai2018</strain>
        <tissue evidence="5">Muscle</tissue>
    </source>
</reference>
<dbReference type="GO" id="GO:0004672">
    <property type="term" value="F:protein kinase activity"/>
    <property type="evidence" value="ECO:0007669"/>
    <property type="project" value="InterPro"/>
</dbReference>
<dbReference type="InterPro" id="IPR011009">
    <property type="entry name" value="Kinase-like_dom_sf"/>
</dbReference>
<feature type="region of interest" description="Disordered" evidence="3">
    <location>
        <begin position="35"/>
        <end position="56"/>
    </location>
</feature>
<comment type="caution">
    <text evidence="5">The sequence shown here is derived from an EMBL/GenBank/DDBJ whole genome shotgun (WGS) entry which is preliminary data.</text>
</comment>
<evidence type="ECO:0000313" key="5">
    <source>
        <dbReference type="EMBL" id="KAJ8038141.1"/>
    </source>
</evidence>
<evidence type="ECO:0000256" key="3">
    <source>
        <dbReference type="SAM" id="MobiDB-lite"/>
    </source>
</evidence>
<name>A0A9Q1C3U0_HOLLE</name>
<keyword evidence="2" id="KW-0067">ATP-binding</keyword>
<dbReference type="InterPro" id="IPR000719">
    <property type="entry name" value="Prot_kinase_dom"/>
</dbReference>
<evidence type="ECO:0000259" key="4">
    <source>
        <dbReference type="PROSITE" id="PS50011"/>
    </source>
</evidence>
<dbReference type="EMBL" id="JAIZAY010000008">
    <property type="protein sequence ID" value="KAJ8038141.1"/>
    <property type="molecule type" value="Genomic_DNA"/>
</dbReference>
<feature type="domain" description="Protein kinase" evidence="4">
    <location>
        <begin position="87"/>
        <end position="373"/>
    </location>
</feature>
<accession>A0A9Q1C3U0</accession>
<keyword evidence="1" id="KW-0547">Nucleotide-binding</keyword>
<dbReference type="InterPro" id="IPR001245">
    <property type="entry name" value="Ser-Thr/Tyr_kinase_cat_dom"/>
</dbReference>
<evidence type="ECO:0000256" key="1">
    <source>
        <dbReference type="ARBA" id="ARBA00022741"/>
    </source>
</evidence>
<dbReference type="AlphaFoldDB" id="A0A9Q1C3U0"/>
<proteinExistence type="predicted"/>
<dbReference type="Pfam" id="PF07714">
    <property type="entry name" value="PK_Tyr_Ser-Thr"/>
    <property type="match status" value="1"/>
</dbReference>
<organism evidence="5 6">
    <name type="scientific">Holothuria leucospilota</name>
    <name type="common">Black long sea cucumber</name>
    <name type="synonym">Mertensiothuria leucospilota</name>
    <dbReference type="NCBI Taxonomy" id="206669"/>
    <lineage>
        <taxon>Eukaryota</taxon>
        <taxon>Metazoa</taxon>
        <taxon>Echinodermata</taxon>
        <taxon>Eleutherozoa</taxon>
        <taxon>Echinozoa</taxon>
        <taxon>Holothuroidea</taxon>
        <taxon>Aspidochirotacea</taxon>
        <taxon>Aspidochirotida</taxon>
        <taxon>Holothuriidae</taxon>
        <taxon>Holothuria</taxon>
    </lineage>
</organism>
<dbReference type="InterPro" id="IPR050198">
    <property type="entry name" value="Non-receptor_tyrosine_kinases"/>
</dbReference>
<sequence length="394" mass="44875">MCICLVAVTLFQCRIRLTDEERYARRLYLPKKPGNKHELETKGESEEEGKRFKENKCTRHPPSAELPAVPVVFDVSECSSEADIYSECYYTIKENGVSGKIFSEKDVCMMVNLNTGLLYNRWMGTIVLSDEYSKCVVFSAVTGVTSQNKTVHWDEFVKRALELPKNTHLTNIEGMSIHQQTIYLVQEYLNCETLEKRLKVEHGMDSPKTSVALKMMTSEVMRLILGILEGLELLQSYGFLHPGLSPKKVLLTNEGICKLYDFCLDEDAGNIVKMKKSQMACNVNQFAPEALLRNEYTKASDVWSTAVLFWQMLSESNPFQLDAQTISEDGLFPDPPSAWPIKYEALSNNKLFECWCVDSFLRPTIPELRSSFTEVEICVKNTSKNLEDLITTLQ</sequence>
<evidence type="ECO:0000256" key="2">
    <source>
        <dbReference type="ARBA" id="ARBA00022840"/>
    </source>
</evidence>
<dbReference type="PROSITE" id="PS50011">
    <property type="entry name" value="PROTEIN_KINASE_DOM"/>
    <property type="match status" value="1"/>
</dbReference>
<evidence type="ECO:0000313" key="6">
    <source>
        <dbReference type="Proteomes" id="UP001152320"/>
    </source>
</evidence>
<keyword evidence="5" id="KW-0675">Receptor</keyword>
<dbReference type="GO" id="GO:0005524">
    <property type="term" value="F:ATP binding"/>
    <property type="evidence" value="ECO:0007669"/>
    <property type="project" value="UniProtKB-KW"/>
</dbReference>
<dbReference type="SUPFAM" id="SSF56112">
    <property type="entry name" value="Protein kinase-like (PK-like)"/>
    <property type="match status" value="1"/>
</dbReference>
<dbReference type="Gene3D" id="1.10.510.10">
    <property type="entry name" value="Transferase(Phosphotransferase) domain 1"/>
    <property type="match status" value="1"/>
</dbReference>
<dbReference type="Proteomes" id="UP001152320">
    <property type="component" value="Chromosome 8"/>
</dbReference>
<keyword evidence="6" id="KW-1185">Reference proteome</keyword>
<protein>
    <submittedName>
        <fullName evidence="5">Ephrin type-A receptor 10</fullName>
    </submittedName>
</protein>
<gene>
    <name evidence="5" type="ORF">HOLleu_19130</name>
</gene>